<sequence>RSDTSTDLAKNETGRIERLSKGQTCKEGVRENERRRGTEKRKNMDRQIFGDASPPCPEIACDVWASAILSITTRPFKSLPATHEKKQKKFLLSGGPCCKPKHMGTNAENRANRNKNNDGGKKSGQIVMANDE</sequence>
<evidence type="ECO:0000313" key="1">
    <source>
        <dbReference type="EMBL" id="CAG8680947.1"/>
    </source>
</evidence>
<comment type="caution">
    <text evidence="1">The sequence shown here is derived from an EMBL/GenBank/DDBJ whole genome shotgun (WGS) entry which is preliminary data.</text>
</comment>
<evidence type="ECO:0000313" key="2">
    <source>
        <dbReference type="Proteomes" id="UP000789525"/>
    </source>
</evidence>
<gene>
    <name evidence="1" type="ORF">ACOLOM_LOCUS9336</name>
</gene>
<protein>
    <submittedName>
        <fullName evidence="1">3506_t:CDS:1</fullName>
    </submittedName>
</protein>
<proteinExistence type="predicted"/>
<reference evidence="1" key="1">
    <citation type="submission" date="2021-06" db="EMBL/GenBank/DDBJ databases">
        <authorList>
            <person name="Kallberg Y."/>
            <person name="Tangrot J."/>
            <person name="Rosling A."/>
        </authorList>
    </citation>
    <scope>NUCLEOTIDE SEQUENCE</scope>
    <source>
        <strain evidence="1">CL356</strain>
    </source>
</reference>
<feature type="non-terminal residue" evidence="1">
    <location>
        <position position="1"/>
    </location>
</feature>
<dbReference type="EMBL" id="CAJVPT010026797">
    <property type="protein sequence ID" value="CAG8680947.1"/>
    <property type="molecule type" value="Genomic_DNA"/>
</dbReference>
<keyword evidence="2" id="KW-1185">Reference proteome</keyword>
<name>A0ACA9NX98_9GLOM</name>
<dbReference type="Proteomes" id="UP000789525">
    <property type="component" value="Unassembled WGS sequence"/>
</dbReference>
<accession>A0ACA9NX98</accession>
<organism evidence="1 2">
    <name type="scientific">Acaulospora colombiana</name>
    <dbReference type="NCBI Taxonomy" id="27376"/>
    <lineage>
        <taxon>Eukaryota</taxon>
        <taxon>Fungi</taxon>
        <taxon>Fungi incertae sedis</taxon>
        <taxon>Mucoromycota</taxon>
        <taxon>Glomeromycotina</taxon>
        <taxon>Glomeromycetes</taxon>
        <taxon>Diversisporales</taxon>
        <taxon>Acaulosporaceae</taxon>
        <taxon>Acaulospora</taxon>
    </lineage>
</organism>